<dbReference type="InterPro" id="IPR050482">
    <property type="entry name" value="Sensor_HK_TwoCompSys"/>
</dbReference>
<feature type="transmembrane region" description="Helical" evidence="5">
    <location>
        <begin position="118"/>
        <end position="137"/>
    </location>
</feature>
<evidence type="ECO:0000256" key="4">
    <source>
        <dbReference type="SAM" id="MobiDB-lite"/>
    </source>
</evidence>
<dbReference type="SUPFAM" id="SSF55874">
    <property type="entry name" value="ATPase domain of HSP90 chaperone/DNA topoisomerase II/histidine kinase"/>
    <property type="match status" value="1"/>
</dbReference>
<feature type="transmembrane region" description="Helical" evidence="5">
    <location>
        <begin position="189"/>
        <end position="211"/>
    </location>
</feature>
<evidence type="ECO:0000256" key="2">
    <source>
        <dbReference type="ARBA" id="ARBA00022777"/>
    </source>
</evidence>
<dbReference type="Pfam" id="PF07730">
    <property type="entry name" value="HisKA_3"/>
    <property type="match status" value="1"/>
</dbReference>
<keyword evidence="5" id="KW-1133">Transmembrane helix</keyword>
<evidence type="ECO:0000256" key="1">
    <source>
        <dbReference type="ARBA" id="ARBA00022679"/>
    </source>
</evidence>
<evidence type="ECO:0000313" key="8">
    <source>
        <dbReference type="Proteomes" id="UP000646749"/>
    </source>
</evidence>
<accession>A0ABQ4E557</accession>
<sequence>MRIGILRTTGKSAAQRLGQVGQAEDVEGRRHTIGRVASDPEPAGRDPRLRRPRIATLVALVGTLLTALMMPGIGLALEPAPMWRVLGSVGVVAVATAQIVALYVLVTPWLTGPARRRALLGYTLTAVASVPLVGPVAGGDWPTWAWLGASIVGTAPLLLGRWTATLGVAATVAVAVGVARWTGGDVPDHLLITGGIGLGVASIGWFQVWFWDLLVQAQQGRAAQARLAATEERLRFARDVHDLFGHHLSVIALKAELVARLAPVDPERAGREAGEVQRLAVSALAEVRGAVHGYRTVDLPEQLAATAEVLRSSGVRCTVGQPAGQVPAEVAAQLAPVLREASTNLLRHSRATWCRIEVGRDADRYRLTIANDGAGPAAPDRHSSGLRGLADRLADADGVLRTANHEGIFTVEAVVPGPTTGDHRTEPAVQGGPTARIPDAEAPGARVSGTPREGGDGGSDG</sequence>
<keyword evidence="3" id="KW-0902">Two-component regulatory system</keyword>
<feature type="region of interest" description="Disordered" evidence="4">
    <location>
        <begin position="28"/>
        <end position="48"/>
    </location>
</feature>
<evidence type="ECO:0000259" key="6">
    <source>
        <dbReference type="Pfam" id="PF07730"/>
    </source>
</evidence>
<keyword evidence="5" id="KW-0472">Membrane</keyword>
<dbReference type="Proteomes" id="UP000646749">
    <property type="component" value="Unassembled WGS sequence"/>
</dbReference>
<dbReference type="EMBL" id="BONW01000021">
    <property type="protein sequence ID" value="GIG89825.1"/>
    <property type="molecule type" value="Genomic_DNA"/>
</dbReference>
<comment type="caution">
    <text evidence="7">The sequence shown here is derived from an EMBL/GenBank/DDBJ whole genome shotgun (WGS) entry which is preliminary data.</text>
</comment>
<evidence type="ECO:0000256" key="5">
    <source>
        <dbReference type="SAM" id="Phobius"/>
    </source>
</evidence>
<dbReference type="PANTHER" id="PTHR24421">
    <property type="entry name" value="NITRATE/NITRITE SENSOR PROTEIN NARX-RELATED"/>
    <property type="match status" value="1"/>
</dbReference>
<feature type="transmembrane region" description="Helical" evidence="5">
    <location>
        <begin position="166"/>
        <end position="183"/>
    </location>
</feature>
<proteinExistence type="predicted"/>
<reference evidence="7 8" key="1">
    <citation type="submission" date="2021-01" db="EMBL/GenBank/DDBJ databases">
        <title>Whole genome shotgun sequence of Plantactinospora endophytica NBRC 110450.</title>
        <authorList>
            <person name="Komaki H."/>
            <person name="Tamura T."/>
        </authorList>
    </citation>
    <scope>NUCLEOTIDE SEQUENCE [LARGE SCALE GENOMIC DNA]</scope>
    <source>
        <strain evidence="7 8">NBRC 110450</strain>
    </source>
</reference>
<protein>
    <recommendedName>
        <fullName evidence="6">Signal transduction histidine kinase subgroup 3 dimerisation and phosphoacceptor domain-containing protein</fullName>
    </recommendedName>
</protein>
<keyword evidence="5" id="KW-0812">Transmembrane</keyword>
<feature type="transmembrane region" description="Helical" evidence="5">
    <location>
        <begin position="83"/>
        <end position="106"/>
    </location>
</feature>
<evidence type="ECO:0000256" key="3">
    <source>
        <dbReference type="ARBA" id="ARBA00023012"/>
    </source>
</evidence>
<feature type="transmembrane region" description="Helical" evidence="5">
    <location>
        <begin position="54"/>
        <end position="77"/>
    </location>
</feature>
<dbReference type="Gene3D" id="1.20.5.1930">
    <property type="match status" value="1"/>
</dbReference>
<name>A0ABQ4E557_9ACTN</name>
<feature type="region of interest" description="Disordered" evidence="4">
    <location>
        <begin position="415"/>
        <end position="461"/>
    </location>
</feature>
<dbReference type="InterPro" id="IPR011712">
    <property type="entry name" value="Sig_transdc_His_kin_sub3_dim/P"/>
</dbReference>
<evidence type="ECO:0000313" key="7">
    <source>
        <dbReference type="EMBL" id="GIG89825.1"/>
    </source>
</evidence>
<gene>
    <name evidence="7" type="ORF">Pen02_47610</name>
</gene>
<keyword evidence="2" id="KW-0418">Kinase</keyword>
<keyword evidence="1" id="KW-0808">Transferase</keyword>
<dbReference type="Gene3D" id="3.30.565.10">
    <property type="entry name" value="Histidine kinase-like ATPase, C-terminal domain"/>
    <property type="match status" value="1"/>
</dbReference>
<dbReference type="InterPro" id="IPR036890">
    <property type="entry name" value="HATPase_C_sf"/>
</dbReference>
<dbReference type="CDD" id="cd16917">
    <property type="entry name" value="HATPase_UhpB-NarQ-NarX-like"/>
    <property type="match status" value="1"/>
</dbReference>
<dbReference type="PANTHER" id="PTHR24421:SF63">
    <property type="entry name" value="SENSOR HISTIDINE KINASE DESK"/>
    <property type="match status" value="1"/>
</dbReference>
<keyword evidence="8" id="KW-1185">Reference proteome</keyword>
<organism evidence="7 8">
    <name type="scientific">Plantactinospora endophytica</name>
    <dbReference type="NCBI Taxonomy" id="673535"/>
    <lineage>
        <taxon>Bacteria</taxon>
        <taxon>Bacillati</taxon>
        <taxon>Actinomycetota</taxon>
        <taxon>Actinomycetes</taxon>
        <taxon>Micromonosporales</taxon>
        <taxon>Micromonosporaceae</taxon>
        <taxon>Plantactinospora</taxon>
    </lineage>
</organism>
<feature type="domain" description="Signal transduction histidine kinase subgroup 3 dimerisation and phosphoacceptor" evidence="6">
    <location>
        <begin position="232"/>
        <end position="298"/>
    </location>
</feature>